<accession>D0A2C5</accession>
<evidence type="ECO:0000313" key="2">
    <source>
        <dbReference type="Proteomes" id="UP000002316"/>
    </source>
</evidence>
<reference evidence="2" key="1">
    <citation type="journal article" date="2010" name="PLoS Negl. Trop. Dis.">
        <title>The genome sequence of Trypanosoma brucei gambiense, causative agent of chronic human african trypanosomiasis.</title>
        <authorList>
            <person name="Jackson A.P."/>
            <person name="Sanders M."/>
            <person name="Berry A."/>
            <person name="McQuillan J."/>
            <person name="Aslett M.A."/>
            <person name="Quail M.A."/>
            <person name="Chukualim B."/>
            <person name="Capewell P."/>
            <person name="MacLeod A."/>
            <person name="Melville S.E."/>
            <person name="Gibson W."/>
            <person name="Barry J.D."/>
            <person name="Berriman M."/>
            <person name="Hertz-Fowler C."/>
        </authorList>
    </citation>
    <scope>NUCLEOTIDE SEQUENCE [LARGE SCALE GENOMIC DNA]</scope>
    <source>
        <strain evidence="2">MHOM/CI/86/DAL972</strain>
    </source>
</reference>
<dbReference type="EMBL" id="FN554973">
    <property type="protein sequence ID" value="CBH15419.1"/>
    <property type="molecule type" value="Genomic_DNA"/>
</dbReference>
<dbReference type="KEGG" id="tbg:TbgDal_X5040"/>
<dbReference type="GeneID" id="23865588"/>
<name>D0A2C5_TRYB9</name>
<dbReference type="RefSeq" id="XP_011777683.1">
    <property type="nucleotide sequence ID" value="XM_011779381.1"/>
</dbReference>
<gene>
    <name evidence="1" type="ORF">TbgDal_X5040</name>
</gene>
<dbReference type="Proteomes" id="UP000002316">
    <property type="component" value="Chromosome 10"/>
</dbReference>
<evidence type="ECO:0000313" key="1">
    <source>
        <dbReference type="EMBL" id="CBH15419.1"/>
    </source>
</evidence>
<organism evidence="1 2">
    <name type="scientific">Trypanosoma brucei gambiense (strain MHOM/CI/86/DAL972)</name>
    <dbReference type="NCBI Taxonomy" id="679716"/>
    <lineage>
        <taxon>Eukaryota</taxon>
        <taxon>Discoba</taxon>
        <taxon>Euglenozoa</taxon>
        <taxon>Kinetoplastea</taxon>
        <taxon>Metakinetoplastina</taxon>
        <taxon>Trypanosomatida</taxon>
        <taxon>Trypanosomatidae</taxon>
        <taxon>Trypanosoma</taxon>
    </lineage>
</organism>
<protein>
    <submittedName>
        <fullName evidence="1">Uncharacterized protein</fullName>
    </submittedName>
</protein>
<dbReference type="AlphaFoldDB" id="D0A2C5"/>
<sequence>MLLPYIKYINIFASIFHMPCIRSRFFDNPRRWKQNNRVQRKKKWSRNGAVLKQPVPHFVSRVRSGILLFSDEVPGGGGGKGWEAFFWWRFFLFFLVCVWNGEWG</sequence>
<proteinExistence type="predicted"/>